<dbReference type="AlphaFoldDB" id="A0A2N3X293"/>
<dbReference type="Proteomes" id="UP000233750">
    <property type="component" value="Unassembled WGS sequence"/>
</dbReference>
<gene>
    <name evidence="2" type="ORF">ATK30_0346</name>
</gene>
<proteinExistence type="predicted"/>
<comment type="caution">
    <text evidence="2">The sequence shown here is derived from an EMBL/GenBank/DDBJ whole genome shotgun (WGS) entry which is preliminary data.</text>
</comment>
<sequence>MNTPDRPLTPAQADSLAAVSEPWLSCDECFDQIDGYVDGLFQDERDPAEAMRVHLARCPACCEEAESLISLAAEDQGTDPEQALRAFRRDVGLAAGPPAESQTGIARLFRRRRTPDR</sequence>
<feature type="region of interest" description="Disordered" evidence="1">
    <location>
        <begin position="94"/>
        <end position="117"/>
    </location>
</feature>
<organism evidence="2 3">
    <name type="scientific">Amycolatopsis echigonensis</name>
    <dbReference type="NCBI Taxonomy" id="2576905"/>
    <lineage>
        <taxon>Bacteria</taxon>
        <taxon>Bacillati</taxon>
        <taxon>Actinomycetota</taxon>
        <taxon>Actinomycetes</taxon>
        <taxon>Pseudonocardiales</taxon>
        <taxon>Pseudonocardiaceae</taxon>
        <taxon>Amycolatopsis</taxon>
    </lineage>
</organism>
<keyword evidence="3" id="KW-1185">Reference proteome</keyword>
<evidence type="ECO:0000313" key="2">
    <source>
        <dbReference type="EMBL" id="PKW00249.1"/>
    </source>
</evidence>
<protein>
    <submittedName>
        <fullName evidence="2">Uncharacterized protein</fullName>
    </submittedName>
</protein>
<accession>A0A2N3X293</accession>
<reference evidence="2 3" key="1">
    <citation type="submission" date="2017-12" db="EMBL/GenBank/DDBJ databases">
        <title>Sequencing the genomes of 1000 Actinobacteria strains.</title>
        <authorList>
            <person name="Klenk H.-P."/>
        </authorList>
    </citation>
    <scope>NUCLEOTIDE SEQUENCE [LARGE SCALE GENOMIC DNA]</scope>
    <source>
        <strain evidence="2 3">DSM 45165</strain>
    </source>
</reference>
<dbReference type="EMBL" id="PJMY01000001">
    <property type="protein sequence ID" value="PKW00249.1"/>
    <property type="molecule type" value="Genomic_DNA"/>
</dbReference>
<dbReference type="RefSeq" id="WP_208637226.1">
    <property type="nucleotide sequence ID" value="NZ_PJMY01000001.1"/>
</dbReference>
<evidence type="ECO:0000313" key="3">
    <source>
        <dbReference type="Proteomes" id="UP000233750"/>
    </source>
</evidence>
<name>A0A2N3X293_9PSEU</name>
<feature type="compositionally biased region" description="Basic residues" evidence="1">
    <location>
        <begin position="108"/>
        <end position="117"/>
    </location>
</feature>
<evidence type="ECO:0000256" key="1">
    <source>
        <dbReference type="SAM" id="MobiDB-lite"/>
    </source>
</evidence>